<dbReference type="InterPro" id="IPR009057">
    <property type="entry name" value="Homeodomain-like_sf"/>
</dbReference>
<dbReference type="Proteomes" id="UP000273022">
    <property type="component" value="Unassembled WGS sequence"/>
</dbReference>
<sequence>MVIVNYLHNAMNIKYLVELSNEEKSFLVYLIAKGKTSARKLKRANTLLMSNNRMSQDKEISLAFNVGTATIYRTKKQFVEEGLEAALNEGARSGMPRCLDGNQEALLIALACSKPPEGLCRWTLSLITEKLIALTELDEV</sequence>
<keyword evidence="2" id="KW-1185">Reference proteome</keyword>
<dbReference type="RefSeq" id="WP_133372210.1">
    <property type="nucleotide sequence ID" value="NZ_ML064722.1"/>
</dbReference>
<proteinExistence type="predicted"/>
<feature type="non-terminal residue" evidence="1">
    <location>
        <position position="140"/>
    </location>
</feature>
<dbReference type="AlphaFoldDB" id="A0A3A6TQM4"/>
<comment type="caution">
    <text evidence="1">The sequence shown here is derived from an EMBL/GenBank/DDBJ whole genome shotgun (WGS) entry which is preliminary data.</text>
</comment>
<evidence type="ECO:0000313" key="1">
    <source>
        <dbReference type="EMBL" id="RJY07081.1"/>
    </source>
</evidence>
<protein>
    <submittedName>
        <fullName evidence="1">Helix-turn-helix domain-containing protein</fullName>
    </submittedName>
</protein>
<name>A0A3A6TQM4_9GAMM</name>
<gene>
    <name evidence="1" type="ORF">D5R81_16690</name>
</gene>
<dbReference type="SUPFAM" id="SSF46689">
    <property type="entry name" value="Homeodomain-like"/>
    <property type="match status" value="1"/>
</dbReference>
<evidence type="ECO:0000313" key="2">
    <source>
        <dbReference type="Proteomes" id="UP000273022"/>
    </source>
</evidence>
<reference evidence="1 2" key="1">
    <citation type="submission" date="2018-09" db="EMBL/GenBank/DDBJ databases">
        <title>Phylogeny of the Shewanellaceae, and recommendation for two new genera, Pseudoshewanella and Parashewanella.</title>
        <authorList>
            <person name="Wang G."/>
        </authorList>
    </citation>
    <scope>NUCLEOTIDE SEQUENCE [LARGE SCALE GENOMIC DNA]</scope>
    <source>
        <strain evidence="1 2">KCTC 22492</strain>
    </source>
</reference>
<accession>A0A3A6TQM4</accession>
<organism evidence="1 2">
    <name type="scientific">Parashewanella spongiae</name>
    <dbReference type="NCBI Taxonomy" id="342950"/>
    <lineage>
        <taxon>Bacteria</taxon>
        <taxon>Pseudomonadati</taxon>
        <taxon>Pseudomonadota</taxon>
        <taxon>Gammaproteobacteria</taxon>
        <taxon>Alteromonadales</taxon>
        <taxon>Shewanellaceae</taxon>
        <taxon>Parashewanella</taxon>
    </lineage>
</organism>
<dbReference type="Pfam" id="PF13565">
    <property type="entry name" value="HTH_32"/>
    <property type="match status" value="1"/>
</dbReference>
<dbReference type="EMBL" id="QYYH01000137">
    <property type="protein sequence ID" value="RJY07081.1"/>
    <property type="molecule type" value="Genomic_DNA"/>
</dbReference>